<dbReference type="AlphaFoldDB" id="A0A7D9JU26"/>
<dbReference type="EMBL" id="CACRXK020021243">
    <property type="protein sequence ID" value="CAB4035647.1"/>
    <property type="molecule type" value="Genomic_DNA"/>
</dbReference>
<organism evidence="1 2">
    <name type="scientific">Paramuricea clavata</name>
    <name type="common">Red gorgonian</name>
    <name type="synonym">Violescent sea-whip</name>
    <dbReference type="NCBI Taxonomy" id="317549"/>
    <lineage>
        <taxon>Eukaryota</taxon>
        <taxon>Metazoa</taxon>
        <taxon>Cnidaria</taxon>
        <taxon>Anthozoa</taxon>
        <taxon>Octocorallia</taxon>
        <taxon>Malacalcyonacea</taxon>
        <taxon>Plexauridae</taxon>
        <taxon>Paramuricea</taxon>
    </lineage>
</organism>
<reference evidence="1" key="1">
    <citation type="submission" date="2020-04" db="EMBL/GenBank/DDBJ databases">
        <authorList>
            <person name="Alioto T."/>
            <person name="Alioto T."/>
            <person name="Gomez Garrido J."/>
        </authorList>
    </citation>
    <scope>NUCLEOTIDE SEQUENCE</scope>
    <source>
        <strain evidence="1">A484AB</strain>
    </source>
</reference>
<evidence type="ECO:0000313" key="2">
    <source>
        <dbReference type="Proteomes" id="UP001152795"/>
    </source>
</evidence>
<protein>
    <submittedName>
        <fullName evidence="1">Uncharacterized protein</fullName>
    </submittedName>
</protein>
<proteinExistence type="predicted"/>
<gene>
    <name evidence="1" type="ORF">PACLA_8A045851</name>
</gene>
<dbReference type="Proteomes" id="UP001152795">
    <property type="component" value="Unassembled WGS sequence"/>
</dbReference>
<accession>A0A7D9JU26</accession>
<keyword evidence="2" id="KW-1185">Reference proteome</keyword>
<evidence type="ECO:0000313" key="1">
    <source>
        <dbReference type="EMBL" id="CAB4035647.1"/>
    </source>
</evidence>
<sequence>KNGNHEFDFAWIALPGILNRVNSVLRQELFTAGDKDNAKLCTSINGNSKDEMFLKHASGPSNSIASLLQIQSTIIAKYIVQRELATGTTSISSDNSVKITKQANEIKELQRDVAALKYAMETQQMIRVLNDNFEKLIKAISSTVRIGTVDVLLTKINQKLSALDRKYKTQDSQIKRLESAIASDNLSKVTNQLRPTRIKLSAHDQVCES</sequence>
<feature type="non-terminal residue" evidence="1">
    <location>
        <position position="209"/>
    </location>
</feature>
<comment type="caution">
    <text evidence="1">The sequence shown here is derived from an EMBL/GenBank/DDBJ whole genome shotgun (WGS) entry which is preliminary data.</text>
</comment>
<name>A0A7D9JU26_PARCT</name>